<keyword evidence="2" id="KW-0378">Hydrolase</keyword>
<reference evidence="2 3" key="1">
    <citation type="submission" date="2018-09" db="EMBL/GenBank/DDBJ databases">
        <title>Roseovarius spongiae sp. nov., isolated from a marine sponge.</title>
        <authorList>
            <person name="Zhuang L."/>
            <person name="Luo L."/>
        </authorList>
    </citation>
    <scope>NUCLEOTIDE SEQUENCE [LARGE SCALE GENOMIC DNA]</scope>
    <source>
        <strain evidence="2 3">HN-E21</strain>
    </source>
</reference>
<proteinExistence type="predicted"/>
<dbReference type="EMBL" id="RAPE01000002">
    <property type="protein sequence ID" value="RKF14792.1"/>
    <property type="molecule type" value="Genomic_DNA"/>
</dbReference>
<keyword evidence="2" id="KW-0255">Endonuclease</keyword>
<dbReference type="InterPro" id="IPR051916">
    <property type="entry name" value="GPI-anchor_lipid_remodeler"/>
</dbReference>
<evidence type="ECO:0000313" key="3">
    <source>
        <dbReference type="Proteomes" id="UP000281128"/>
    </source>
</evidence>
<dbReference type="Gene3D" id="3.60.10.10">
    <property type="entry name" value="Endonuclease/exonuclease/phosphatase"/>
    <property type="match status" value="1"/>
</dbReference>
<sequence length="234" mass="25891">MAAVRIASYNIRKAVGLDWRRDGDRIVDVLKEIDADVVALQESDKRIGLRAGVLPIDRLEQELGYRFADLSVRPHSHGWHGNAVLYRPQKGLILDDAQRIELPAFEPRGAVAARFRAPDFEVIGVHLGLTAGIRRKQLAALREHLQTLRHPGLLAGDFNIWKGSRELRDTLGDSCRIIIPGKSFHTSRPTAALDRFVLTGAATPLASHVHRSEKAARASDHLPIVIDLDLPAKA</sequence>
<evidence type="ECO:0000259" key="1">
    <source>
        <dbReference type="Pfam" id="PF03372"/>
    </source>
</evidence>
<dbReference type="PANTHER" id="PTHR14859">
    <property type="entry name" value="CALCOFLUOR WHITE HYPERSENSITIVE PROTEIN PRECURSOR"/>
    <property type="match status" value="1"/>
</dbReference>
<dbReference type="GO" id="GO:0004519">
    <property type="term" value="F:endonuclease activity"/>
    <property type="evidence" value="ECO:0007669"/>
    <property type="project" value="UniProtKB-KW"/>
</dbReference>
<comment type="caution">
    <text evidence="2">The sequence shown here is derived from an EMBL/GenBank/DDBJ whole genome shotgun (WGS) entry which is preliminary data.</text>
</comment>
<dbReference type="Proteomes" id="UP000281128">
    <property type="component" value="Unassembled WGS sequence"/>
</dbReference>
<dbReference type="AlphaFoldDB" id="A0A3A8B346"/>
<keyword evidence="2" id="KW-0540">Nuclease</keyword>
<name>A0A3A8B346_9RHOB</name>
<dbReference type="PANTHER" id="PTHR14859:SF15">
    <property type="entry name" value="ENDONUCLEASE_EXONUCLEASE_PHOSPHATASE DOMAIN-CONTAINING PROTEIN"/>
    <property type="match status" value="1"/>
</dbReference>
<dbReference type="InterPro" id="IPR036691">
    <property type="entry name" value="Endo/exonu/phosph_ase_sf"/>
</dbReference>
<feature type="domain" description="Endonuclease/exonuclease/phosphatase" evidence="1">
    <location>
        <begin position="7"/>
        <end position="221"/>
    </location>
</feature>
<evidence type="ECO:0000313" key="2">
    <source>
        <dbReference type="EMBL" id="RKF14792.1"/>
    </source>
</evidence>
<dbReference type="Pfam" id="PF03372">
    <property type="entry name" value="Exo_endo_phos"/>
    <property type="match status" value="1"/>
</dbReference>
<dbReference type="InterPro" id="IPR005135">
    <property type="entry name" value="Endo/exonuclease/phosphatase"/>
</dbReference>
<dbReference type="OrthoDB" id="9813425at2"/>
<organism evidence="2 3">
    <name type="scientific">Roseovarius spongiae</name>
    <dbReference type="NCBI Taxonomy" id="2320272"/>
    <lineage>
        <taxon>Bacteria</taxon>
        <taxon>Pseudomonadati</taxon>
        <taxon>Pseudomonadota</taxon>
        <taxon>Alphaproteobacteria</taxon>
        <taxon>Rhodobacterales</taxon>
        <taxon>Roseobacteraceae</taxon>
        <taxon>Roseovarius</taxon>
    </lineage>
</organism>
<dbReference type="GO" id="GO:0016020">
    <property type="term" value="C:membrane"/>
    <property type="evidence" value="ECO:0007669"/>
    <property type="project" value="GOC"/>
</dbReference>
<dbReference type="RefSeq" id="WP_121165613.1">
    <property type="nucleotide sequence ID" value="NZ_RAPE01000002.1"/>
</dbReference>
<keyword evidence="3" id="KW-1185">Reference proteome</keyword>
<gene>
    <name evidence="2" type="ORF">D6850_07910</name>
</gene>
<protein>
    <submittedName>
        <fullName evidence="2">Endonuclease</fullName>
    </submittedName>
</protein>
<accession>A0A3A8B346</accession>
<dbReference type="SUPFAM" id="SSF56219">
    <property type="entry name" value="DNase I-like"/>
    <property type="match status" value="1"/>
</dbReference>
<dbReference type="GO" id="GO:0006506">
    <property type="term" value="P:GPI anchor biosynthetic process"/>
    <property type="evidence" value="ECO:0007669"/>
    <property type="project" value="TreeGrafter"/>
</dbReference>